<dbReference type="Pfam" id="PF14281">
    <property type="entry name" value="PDDEXK_4"/>
    <property type="match status" value="1"/>
</dbReference>
<organism evidence="1">
    <name type="scientific">Vibrio crassostreae</name>
    <dbReference type="NCBI Taxonomy" id="246167"/>
    <lineage>
        <taxon>Bacteria</taxon>
        <taxon>Pseudomonadati</taxon>
        <taxon>Pseudomonadota</taxon>
        <taxon>Gammaproteobacteria</taxon>
        <taxon>Vibrionales</taxon>
        <taxon>Vibrionaceae</taxon>
        <taxon>Vibrio</taxon>
    </lineage>
</organism>
<protein>
    <recommendedName>
        <fullName evidence="2">PD-(D/E)XK nuclease superfamily protein</fullName>
    </recommendedName>
</protein>
<evidence type="ECO:0008006" key="2">
    <source>
        <dbReference type="Google" id="ProtNLM"/>
    </source>
</evidence>
<dbReference type="InterPro" id="IPR029470">
    <property type="entry name" value="PDDEXK_4"/>
</dbReference>
<evidence type="ECO:0000313" key="1">
    <source>
        <dbReference type="EMBL" id="APB61962.1"/>
    </source>
</evidence>
<geneLocation type="plasmid" evidence="1">
    <name>pGV1512</name>
</geneLocation>
<reference evidence="1" key="1">
    <citation type="submission" date="2016-08" db="EMBL/GenBank/DDBJ databases">
        <title>V. crassostreae, an oyster benign colonizer that turned into a pathogen after being invaded by a plasmid.</title>
        <authorList>
            <person name="Bruto M."/>
            <person name="James A."/>
            <person name="Petton B."/>
            <person name="Labreuche Y."/>
            <person name="Chenivesse S."/>
            <person name="Alunno-Bruscia M."/>
            <person name="Polz M.F."/>
            <person name="Le Roux F."/>
        </authorList>
    </citation>
    <scope>NUCLEOTIDE SEQUENCE</scope>
    <source>
        <strain evidence="1">J5-20</strain>
        <plasmid evidence="1">pGV1512</plasmid>
    </source>
</reference>
<keyword evidence="1" id="KW-0614">Plasmid</keyword>
<dbReference type="EMBL" id="KX765275">
    <property type="protein sequence ID" value="APB61962.1"/>
    <property type="molecule type" value="Genomic_DNA"/>
</dbReference>
<proteinExistence type="predicted"/>
<dbReference type="AlphaFoldDB" id="A0A1J0AJQ4"/>
<accession>A0A1J0AJQ4</accession>
<name>A0A1J0AJQ4_9VIBR</name>
<sequence>MVNQQFFDYLKLLRNKYTEKPQYNLFSVLRSDSDEVRLHSRFLADILNPKGSHNHGKVFLADFLQRQSINITGDIKVDCEYKNIDILIRSHDTAVIIENKIYASDQDKQLQRYYQTMHSEGYKDIHLFYLTLDGKKPSPESIGKLKKEVGNLSYREDIYGWIGRCTELAVRNAPLREALIQYTSLINNLTNRVDNMEHVEQLKKFLLTDDNLLSITELNQAYEEVIIDAQLAMWEMLGQKMAAQFGELSNDSIAHRHDARTCVKNYVQAKRNSKWIIQEIELKDFPSFYLFVEQDHHLYFGIYCEDETKIIKGKKLPKRDHNYNAEEHNTFWDYPKKNINFRNLGAKDVQFLSNPDSLNSFTQEIVNELAVMHNMVVEA</sequence>
<dbReference type="RefSeq" id="WP_048662792.1">
    <property type="nucleotide sequence ID" value="NZ_CAWOGL010000025.1"/>
</dbReference>